<protein>
    <submittedName>
        <fullName evidence="1">Uncharacterized protein</fullName>
    </submittedName>
</protein>
<evidence type="ECO:0000313" key="2">
    <source>
        <dbReference type="Proteomes" id="UP001170959"/>
    </source>
</evidence>
<accession>A0AAJ1QC07</accession>
<dbReference type="EMBL" id="JACAGJ010000001">
    <property type="protein sequence ID" value="MDM1071298.1"/>
    <property type="molecule type" value="Genomic_DNA"/>
</dbReference>
<dbReference type="AlphaFoldDB" id="A0AAJ1QC07"/>
<proteinExistence type="predicted"/>
<dbReference type="Proteomes" id="UP001170959">
    <property type="component" value="Unassembled WGS sequence"/>
</dbReference>
<reference evidence="1" key="1">
    <citation type="submission" date="2020-06" db="EMBL/GenBank/DDBJ databases">
        <authorList>
            <person name="Dong N."/>
        </authorList>
    </citation>
    <scope>NUCLEOTIDE SEQUENCE</scope>
    <source>
        <strain evidence="1">R655-4</strain>
    </source>
</reference>
<evidence type="ECO:0000313" key="1">
    <source>
        <dbReference type="EMBL" id="MDM1071298.1"/>
    </source>
</evidence>
<organism evidence="1 2">
    <name type="scientific">Empedobacter brevis</name>
    <dbReference type="NCBI Taxonomy" id="247"/>
    <lineage>
        <taxon>Bacteria</taxon>
        <taxon>Pseudomonadati</taxon>
        <taxon>Bacteroidota</taxon>
        <taxon>Flavobacteriia</taxon>
        <taxon>Flavobacteriales</taxon>
        <taxon>Weeksellaceae</taxon>
        <taxon>Empedobacter</taxon>
    </lineage>
</organism>
<reference evidence="1" key="2">
    <citation type="journal article" date="2022" name="Sci. Total Environ.">
        <title>Prevalence, transmission, and molecular epidemiology of tet(X)-positive bacteria among humans, animals, and environmental niches in China: An epidemiological, and genomic-based study.</title>
        <authorList>
            <person name="Dong N."/>
            <person name="Zeng Y."/>
            <person name="Cai C."/>
            <person name="Sun C."/>
            <person name="Lu J."/>
            <person name="Liu C."/>
            <person name="Zhou H."/>
            <person name="Sun Q."/>
            <person name="Shu L."/>
            <person name="Wang H."/>
            <person name="Wang Y."/>
            <person name="Wang S."/>
            <person name="Wu C."/>
            <person name="Chan E.W."/>
            <person name="Chen G."/>
            <person name="Shen Z."/>
            <person name="Chen S."/>
            <person name="Zhang R."/>
        </authorList>
    </citation>
    <scope>NUCLEOTIDE SEQUENCE</scope>
    <source>
        <strain evidence="1">R655-4</strain>
    </source>
</reference>
<gene>
    <name evidence="1" type="ORF">HX001_02200</name>
</gene>
<sequence length="122" mass="14618">MLKYILFCCFWIQVGYSQSCFPLNEIFSDAKVKKYTHDNCKFVFIENEFTNKFPCIEKSLKFSIQDKNTITDTDYFEIKSIKEAQAFTTMYIFYHKKNVMIEVKYTKEKVLDIIIAIVQIRE</sequence>
<name>A0AAJ1QC07_9FLAO</name>
<comment type="caution">
    <text evidence="1">The sequence shown here is derived from an EMBL/GenBank/DDBJ whole genome shotgun (WGS) entry which is preliminary data.</text>
</comment>
<dbReference type="RefSeq" id="WP_286491713.1">
    <property type="nucleotide sequence ID" value="NZ_JACAGJ010000001.1"/>
</dbReference>